<proteinExistence type="inferred from homology"/>
<gene>
    <name evidence="7" type="ORF">FHX76_003063</name>
</gene>
<name>A0A7X5TV21_9MICO</name>
<dbReference type="InterPro" id="IPR043322">
    <property type="entry name" value="CtBP"/>
</dbReference>
<evidence type="ECO:0000256" key="1">
    <source>
        <dbReference type="ARBA" id="ARBA00005854"/>
    </source>
</evidence>
<dbReference type="InterPro" id="IPR029753">
    <property type="entry name" value="D-isomer_DH_CS"/>
</dbReference>
<comment type="caution">
    <text evidence="7">The sequence shown here is derived from an EMBL/GenBank/DDBJ whole genome shotgun (WGS) entry which is preliminary data.</text>
</comment>
<dbReference type="EC" id="1.1.1.95" evidence="7"/>
<keyword evidence="2 4" id="KW-0560">Oxidoreductase</keyword>
<dbReference type="PANTHER" id="PTHR43761:SF1">
    <property type="entry name" value="D-ISOMER SPECIFIC 2-HYDROXYACID DEHYDROGENASE CATALYTIC DOMAIN-CONTAINING PROTEIN-RELATED"/>
    <property type="match status" value="1"/>
</dbReference>
<dbReference type="SUPFAM" id="SSF51735">
    <property type="entry name" value="NAD(P)-binding Rossmann-fold domains"/>
    <property type="match status" value="1"/>
</dbReference>
<dbReference type="InterPro" id="IPR006139">
    <property type="entry name" value="D-isomer_2_OHA_DH_cat_dom"/>
</dbReference>
<dbReference type="GO" id="GO:0004617">
    <property type="term" value="F:phosphoglycerate dehydrogenase activity"/>
    <property type="evidence" value="ECO:0007669"/>
    <property type="project" value="UniProtKB-EC"/>
</dbReference>
<accession>A0A7X5TV21</accession>
<organism evidence="7 8">
    <name type="scientific">Lysinibacter cavernae</name>
    <dbReference type="NCBI Taxonomy" id="1640652"/>
    <lineage>
        <taxon>Bacteria</taxon>
        <taxon>Bacillati</taxon>
        <taxon>Actinomycetota</taxon>
        <taxon>Actinomycetes</taxon>
        <taxon>Micrococcales</taxon>
        <taxon>Microbacteriaceae</taxon>
        <taxon>Lysinibacter</taxon>
    </lineage>
</organism>
<dbReference type="EMBL" id="JAAMOX010000003">
    <property type="protein sequence ID" value="NIH55148.1"/>
    <property type="molecule type" value="Genomic_DNA"/>
</dbReference>
<dbReference type="Pfam" id="PF00389">
    <property type="entry name" value="2-Hacid_dh"/>
    <property type="match status" value="1"/>
</dbReference>
<dbReference type="InterPro" id="IPR050418">
    <property type="entry name" value="D-iso_2-hydroxyacid_DH_PdxB"/>
</dbReference>
<dbReference type="Gene3D" id="3.40.50.720">
    <property type="entry name" value="NAD(P)-binding Rossmann-like Domain"/>
    <property type="match status" value="2"/>
</dbReference>
<evidence type="ECO:0000259" key="6">
    <source>
        <dbReference type="Pfam" id="PF02826"/>
    </source>
</evidence>
<evidence type="ECO:0000256" key="2">
    <source>
        <dbReference type="ARBA" id="ARBA00023002"/>
    </source>
</evidence>
<dbReference type="InterPro" id="IPR006140">
    <property type="entry name" value="D-isomer_DH_NAD-bd"/>
</dbReference>
<dbReference type="InterPro" id="IPR036291">
    <property type="entry name" value="NAD(P)-bd_dom_sf"/>
</dbReference>
<dbReference type="Pfam" id="PF02826">
    <property type="entry name" value="2-Hacid_dh_C"/>
    <property type="match status" value="1"/>
</dbReference>
<dbReference type="PANTHER" id="PTHR43761">
    <property type="entry name" value="D-ISOMER SPECIFIC 2-HYDROXYACID DEHYDROGENASE FAMILY PROTEIN (AFU_ORTHOLOGUE AFUA_1G13630)"/>
    <property type="match status" value="1"/>
</dbReference>
<evidence type="ECO:0000259" key="5">
    <source>
        <dbReference type="Pfam" id="PF00389"/>
    </source>
</evidence>
<feature type="domain" description="D-isomer specific 2-hydroxyacid dehydrogenase catalytic" evidence="5">
    <location>
        <begin position="30"/>
        <end position="319"/>
    </location>
</feature>
<evidence type="ECO:0000256" key="3">
    <source>
        <dbReference type="ARBA" id="ARBA00023027"/>
    </source>
</evidence>
<dbReference type="Proteomes" id="UP000541033">
    <property type="component" value="Unassembled WGS sequence"/>
</dbReference>
<dbReference type="CDD" id="cd05299">
    <property type="entry name" value="CtBP_dh"/>
    <property type="match status" value="1"/>
</dbReference>
<evidence type="ECO:0000313" key="7">
    <source>
        <dbReference type="EMBL" id="NIH55148.1"/>
    </source>
</evidence>
<evidence type="ECO:0000256" key="4">
    <source>
        <dbReference type="RuleBase" id="RU003719"/>
    </source>
</evidence>
<dbReference type="GO" id="GO:0003714">
    <property type="term" value="F:transcription corepressor activity"/>
    <property type="evidence" value="ECO:0007669"/>
    <property type="project" value="InterPro"/>
</dbReference>
<dbReference type="AlphaFoldDB" id="A0A7X5TV21"/>
<dbReference type="GO" id="GO:0051287">
    <property type="term" value="F:NAD binding"/>
    <property type="evidence" value="ECO:0007669"/>
    <property type="project" value="InterPro"/>
</dbReference>
<keyword evidence="3" id="KW-0520">NAD</keyword>
<evidence type="ECO:0000313" key="8">
    <source>
        <dbReference type="Proteomes" id="UP000541033"/>
    </source>
</evidence>
<sequence length="327" mass="35101">MMFGNASSGQRPLIVFTDQTDLDPVPGRRLLEAAGFDTMLLSLMTERDVPAEARRAVGLVVGYASIDQDIFDAFPDLAIIATTSAGFDMVDVEVAERRGIWVCNLVDAATQEVAAHALALILATERELRAATSVTANGGWTDDVSVVPRRLSELTLGLFGFGRIARQLATIASPLFGKIVAYDPYCDAYPAHVEGVSFGELLTQSNVLSLHSPLTDDTRGIINTAAFAKLQMGATLINVSRGELVDQDALIEALDSGRLRGAGLDVLDAEPPSADHPLRRHPKAIVTPHIGFLSDASLQHYVLDPSRTIIDWAQTGAPARFVVRGSR</sequence>
<feature type="domain" description="D-isomer specific 2-hydroxyacid dehydrogenase NAD-binding" evidence="6">
    <location>
        <begin position="118"/>
        <end position="291"/>
    </location>
</feature>
<reference evidence="7 8" key="1">
    <citation type="submission" date="2020-02" db="EMBL/GenBank/DDBJ databases">
        <title>Sequencing the genomes of 1000 actinobacteria strains.</title>
        <authorList>
            <person name="Klenk H.-P."/>
        </authorList>
    </citation>
    <scope>NUCLEOTIDE SEQUENCE [LARGE SCALE GENOMIC DNA]</scope>
    <source>
        <strain evidence="7 8">DSM 27960</strain>
    </source>
</reference>
<keyword evidence="8" id="KW-1185">Reference proteome</keyword>
<comment type="similarity">
    <text evidence="1 4">Belongs to the D-isomer specific 2-hydroxyacid dehydrogenase family.</text>
</comment>
<protein>
    <submittedName>
        <fullName evidence="7">D-3-phosphoglycerate dehydrogenase</fullName>
        <ecNumber evidence="7">1.1.1.95</ecNumber>
    </submittedName>
</protein>
<dbReference type="SUPFAM" id="SSF52283">
    <property type="entry name" value="Formate/glycerate dehydrogenase catalytic domain-like"/>
    <property type="match status" value="1"/>
</dbReference>
<dbReference type="PROSITE" id="PS00670">
    <property type="entry name" value="D_2_HYDROXYACID_DH_2"/>
    <property type="match status" value="1"/>
</dbReference>